<proteinExistence type="predicted"/>
<protein>
    <submittedName>
        <fullName evidence="1">Uncharacterized protein</fullName>
    </submittedName>
</protein>
<name>A0A0E9W9Y5_ANGAN</name>
<organism evidence="1">
    <name type="scientific">Anguilla anguilla</name>
    <name type="common">European freshwater eel</name>
    <name type="synonym">Muraena anguilla</name>
    <dbReference type="NCBI Taxonomy" id="7936"/>
    <lineage>
        <taxon>Eukaryota</taxon>
        <taxon>Metazoa</taxon>
        <taxon>Chordata</taxon>
        <taxon>Craniata</taxon>
        <taxon>Vertebrata</taxon>
        <taxon>Euteleostomi</taxon>
        <taxon>Actinopterygii</taxon>
        <taxon>Neopterygii</taxon>
        <taxon>Teleostei</taxon>
        <taxon>Anguilliformes</taxon>
        <taxon>Anguillidae</taxon>
        <taxon>Anguilla</taxon>
    </lineage>
</organism>
<accession>A0A0E9W9Y5</accession>
<dbReference type="EMBL" id="GBXM01021363">
    <property type="protein sequence ID" value="JAH87214.1"/>
    <property type="molecule type" value="Transcribed_RNA"/>
</dbReference>
<sequence length="17" mass="1942">MCAHTARELVYEAHLPT</sequence>
<evidence type="ECO:0000313" key="1">
    <source>
        <dbReference type="EMBL" id="JAH87214.1"/>
    </source>
</evidence>
<dbReference type="AlphaFoldDB" id="A0A0E9W9Y5"/>
<reference evidence="1" key="1">
    <citation type="submission" date="2014-11" db="EMBL/GenBank/DDBJ databases">
        <authorList>
            <person name="Amaro Gonzalez C."/>
        </authorList>
    </citation>
    <scope>NUCLEOTIDE SEQUENCE</scope>
</reference>
<reference evidence="1" key="2">
    <citation type="journal article" date="2015" name="Fish Shellfish Immunol.">
        <title>Early steps in the European eel (Anguilla anguilla)-Vibrio vulnificus interaction in the gills: Role of the RtxA13 toxin.</title>
        <authorList>
            <person name="Callol A."/>
            <person name="Pajuelo D."/>
            <person name="Ebbesson L."/>
            <person name="Teles M."/>
            <person name="MacKenzie S."/>
            <person name="Amaro C."/>
        </authorList>
    </citation>
    <scope>NUCLEOTIDE SEQUENCE</scope>
</reference>